<reference evidence="1 2" key="1">
    <citation type="submission" date="2021-06" db="EMBL/GenBank/DDBJ databases">
        <title>Caerostris extrusa draft genome.</title>
        <authorList>
            <person name="Kono N."/>
            <person name="Arakawa K."/>
        </authorList>
    </citation>
    <scope>NUCLEOTIDE SEQUENCE [LARGE SCALE GENOMIC DNA]</scope>
</reference>
<accession>A0AAV4XXB0</accession>
<dbReference type="Proteomes" id="UP001054945">
    <property type="component" value="Unassembled WGS sequence"/>
</dbReference>
<dbReference type="EMBL" id="BPLR01000935">
    <property type="protein sequence ID" value="GIY98551.1"/>
    <property type="molecule type" value="Genomic_DNA"/>
</dbReference>
<evidence type="ECO:0000313" key="2">
    <source>
        <dbReference type="Proteomes" id="UP001054945"/>
    </source>
</evidence>
<keyword evidence="2" id="KW-1185">Reference proteome</keyword>
<organism evidence="1 2">
    <name type="scientific">Caerostris extrusa</name>
    <name type="common">Bark spider</name>
    <name type="synonym">Caerostris bankana</name>
    <dbReference type="NCBI Taxonomy" id="172846"/>
    <lineage>
        <taxon>Eukaryota</taxon>
        <taxon>Metazoa</taxon>
        <taxon>Ecdysozoa</taxon>
        <taxon>Arthropoda</taxon>
        <taxon>Chelicerata</taxon>
        <taxon>Arachnida</taxon>
        <taxon>Araneae</taxon>
        <taxon>Araneomorphae</taxon>
        <taxon>Entelegynae</taxon>
        <taxon>Araneoidea</taxon>
        <taxon>Araneidae</taxon>
        <taxon>Caerostris</taxon>
    </lineage>
</organism>
<gene>
    <name evidence="1" type="ORF">CEXT_146921</name>
</gene>
<evidence type="ECO:0000313" key="1">
    <source>
        <dbReference type="EMBL" id="GIY98551.1"/>
    </source>
</evidence>
<comment type="caution">
    <text evidence="1">The sequence shown here is derived from an EMBL/GenBank/DDBJ whole genome shotgun (WGS) entry which is preliminary data.</text>
</comment>
<protein>
    <submittedName>
        <fullName evidence="1">Uncharacterized protein</fullName>
    </submittedName>
</protein>
<dbReference type="AlphaFoldDB" id="A0AAV4XXB0"/>
<sequence>MNNETRPMHKCLESLTFQNPIIILHRIKIQISFYRIKSNPGTGTKYTSLGLQIRFLLLYQKENLTSVCKRDLSSTRSISLRFGQKPNPRRITVTAKYDKSSGCASVPFIVSVTIFCATHSSTLPSLSLKPARPLLFCVCERKKG</sequence>
<name>A0AAV4XXB0_CAEEX</name>
<proteinExistence type="predicted"/>